<dbReference type="Pfam" id="PF00753">
    <property type="entry name" value="Lactamase_B"/>
    <property type="match status" value="1"/>
</dbReference>
<dbReference type="InterPro" id="IPR001279">
    <property type="entry name" value="Metallo-B-lactamas"/>
</dbReference>
<evidence type="ECO:0000259" key="6">
    <source>
        <dbReference type="SMART" id="SM00849"/>
    </source>
</evidence>
<dbReference type="RefSeq" id="WP_275705066.1">
    <property type="nucleotide sequence ID" value="NZ_JANCMW010000002.1"/>
</dbReference>
<protein>
    <submittedName>
        <fullName evidence="7">N-acyl homoserine lactonase family protein</fullName>
    </submittedName>
</protein>
<evidence type="ECO:0000256" key="4">
    <source>
        <dbReference type="ARBA" id="ARBA00022801"/>
    </source>
</evidence>
<evidence type="ECO:0000313" key="8">
    <source>
        <dbReference type="Proteomes" id="UP001143391"/>
    </source>
</evidence>
<accession>A0ABT5Y7C2</accession>
<evidence type="ECO:0000256" key="1">
    <source>
        <dbReference type="ARBA" id="ARBA00001947"/>
    </source>
</evidence>
<keyword evidence="5" id="KW-0862">Zinc</keyword>
<evidence type="ECO:0000256" key="5">
    <source>
        <dbReference type="ARBA" id="ARBA00022833"/>
    </source>
</evidence>
<dbReference type="PANTHER" id="PTHR42978:SF7">
    <property type="entry name" value="METALLO-HYDROLASE RV2300C-RELATED"/>
    <property type="match status" value="1"/>
</dbReference>
<evidence type="ECO:0000256" key="3">
    <source>
        <dbReference type="ARBA" id="ARBA00022723"/>
    </source>
</evidence>
<feature type="domain" description="Metallo-beta-lactamase" evidence="6">
    <location>
        <begin position="47"/>
        <end position="247"/>
    </location>
</feature>
<dbReference type="SUPFAM" id="SSF56281">
    <property type="entry name" value="Metallo-hydrolase/oxidoreductase"/>
    <property type="match status" value="1"/>
</dbReference>
<comment type="caution">
    <text evidence="7">The sequence shown here is derived from an EMBL/GenBank/DDBJ whole genome shotgun (WGS) entry which is preliminary data.</text>
</comment>
<organism evidence="7 8">
    <name type="scientific">Marinobacter iranensis</name>
    <dbReference type="NCBI Taxonomy" id="2962607"/>
    <lineage>
        <taxon>Bacteria</taxon>
        <taxon>Pseudomonadati</taxon>
        <taxon>Pseudomonadota</taxon>
        <taxon>Gammaproteobacteria</taxon>
        <taxon>Pseudomonadales</taxon>
        <taxon>Marinobacteraceae</taxon>
        <taxon>Marinobacter</taxon>
    </lineage>
</organism>
<evidence type="ECO:0000313" key="7">
    <source>
        <dbReference type="EMBL" id="MDF0749578.1"/>
    </source>
</evidence>
<dbReference type="Proteomes" id="UP001143391">
    <property type="component" value="Unassembled WGS sequence"/>
</dbReference>
<keyword evidence="8" id="KW-1185">Reference proteome</keyword>
<evidence type="ECO:0000256" key="2">
    <source>
        <dbReference type="ARBA" id="ARBA00007749"/>
    </source>
</evidence>
<sequence length="276" mass="30567">MNNHATSSSSNPAPFELYAIRYANHSNRKSSDNMIGGDLHEEGSDLDYFVWVARRAGEVFLIDTGFGREAAAQRGRTLLQTPAEAVALLGIDAAEIRHVILTHLHYDHAGTLSDFPAAQFHVQDSEAAFATGRCMCHDFLRAPYDVEDVVSFIRHVYADRVKFHDSDVELAEGLSLHRVGGHTAGMQMVRVWTKRGWVVLASDASHLYANFQSRKAFPAVYHLGELLEGYGAMDRLADSADHIIPGHDPLVMRLYPTPSPDMEGVIVSLDVEPEKL</sequence>
<dbReference type="SMART" id="SM00849">
    <property type="entry name" value="Lactamase_B"/>
    <property type="match status" value="1"/>
</dbReference>
<comment type="similarity">
    <text evidence="2">Belongs to the metallo-beta-lactamase superfamily.</text>
</comment>
<name>A0ABT5Y7C2_9GAMM</name>
<comment type="cofactor">
    <cofactor evidence="1">
        <name>Zn(2+)</name>
        <dbReference type="ChEBI" id="CHEBI:29105"/>
    </cofactor>
</comment>
<dbReference type="InterPro" id="IPR051013">
    <property type="entry name" value="MBL_superfamily_lactonases"/>
</dbReference>
<dbReference type="CDD" id="cd07729">
    <property type="entry name" value="AHL_lactonase_MBL-fold"/>
    <property type="match status" value="1"/>
</dbReference>
<reference evidence="7" key="1">
    <citation type="submission" date="2022-07" db="EMBL/GenBank/DDBJ databases">
        <title>Marinobacter iranensis a new bacterium isolate from a hipersaline lake in Iran.</title>
        <authorList>
            <person name="Mohammad A.M.A."/>
            <person name="Cristina S.-P."/>
            <person name="Antonio V."/>
        </authorList>
    </citation>
    <scope>NUCLEOTIDE SEQUENCE</scope>
    <source>
        <strain evidence="7">71-i</strain>
    </source>
</reference>
<gene>
    <name evidence="7" type="ORF">NLU14_04965</name>
</gene>
<dbReference type="EMBL" id="JANCMW010000002">
    <property type="protein sequence ID" value="MDF0749578.1"/>
    <property type="molecule type" value="Genomic_DNA"/>
</dbReference>
<dbReference type="PANTHER" id="PTHR42978">
    <property type="entry name" value="QUORUM-QUENCHING LACTONASE YTNP-RELATED-RELATED"/>
    <property type="match status" value="1"/>
</dbReference>
<dbReference type="Gene3D" id="3.60.15.10">
    <property type="entry name" value="Ribonuclease Z/Hydroxyacylglutathione hydrolase-like"/>
    <property type="match status" value="1"/>
</dbReference>
<keyword evidence="3" id="KW-0479">Metal-binding</keyword>
<dbReference type="InterPro" id="IPR036866">
    <property type="entry name" value="RibonucZ/Hydroxyglut_hydro"/>
</dbReference>
<keyword evidence="4" id="KW-0378">Hydrolase</keyword>
<proteinExistence type="inferred from homology"/>